<proteinExistence type="predicted"/>
<evidence type="ECO:0000256" key="1">
    <source>
        <dbReference type="SAM" id="MobiDB-lite"/>
    </source>
</evidence>
<sequence>MSGWVKTGVLAGSGLLLAAMAGTWLLVDLERAGWVASVVGGVVGVVGLVWGIWSDTGAGGTGKPGGPVVSGTGDATATGGGLANSGVVVTTGKDGDGLPPGPVGDTGDARADGFGSDANTGWSDR</sequence>
<feature type="region of interest" description="Disordered" evidence="1">
    <location>
        <begin position="56"/>
        <end position="125"/>
    </location>
</feature>
<reference evidence="3 4" key="1">
    <citation type="submission" date="2017-09" db="EMBL/GenBank/DDBJ databases">
        <authorList>
            <person name="Ehlers B."/>
            <person name="Leendertz F.H."/>
        </authorList>
    </citation>
    <scope>NUCLEOTIDE SEQUENCE [LARGE SCALE GENOMIC DNA]</scope>
    <source>
        <strain evidence="3 4">CGMCC 4.7095</strain>
    </source>
</reference>
<keyword evidence="2" id="KW-0812">Transmembrane</keyword>
<dbReference type="RefSeq" id="WP_141514636.1">
    <property type="nucleotide sequence ID" value="NZ_OCNE01000016.1"/>
</dbReference>
<feature type="transmembrane region" description="Helical" evidence="2">
    <location>
        <begin position="7"/>
        <end position="27"/>
    </location>
</feature>
<protein>
    <submittedName>
        <fullName evidence="3">Uncharacterized protein</fullName>
    </submittedName>
</protein>
<dbReference type="AlphaFoldDB" id="A0A286E0F8"/>
<gene>
    <name evidence="3" type="ORF">SAMN06297387_116106</name>
</gene>
<keyword evidence="2" id="KW-1133">Transmembrane helix</keyword>
<dbReference type="Proteomes" id="UP000219072">
    <property type="component" value="Unassembled WGS sequence"/>
</dbReference>
<feature type="transmembrane region" description="Helical" evidence="2">
    <location>
        <begin position="33"/>
        <end position="53"/>
    </location>
</feature>
<accession>A0A286E0F8</accession>
<evidence type="ECO:0000313" key="4">
    <source>
        <dbReference type="Proteomes" id="UP000219072"/>
    </source>
</evidence>
<name>A0A286E0F8_9ACTN</name>
<dbReference type="EMBL" id="OCNE01000016">
    <property type="protein sequence ID" value="SOD64382.1"/>
    <property type="molecule type" value="Genomic_DNA"/>
</dbReference>
<evidence type="ECO:0000256" key="2">
    <source>
        <dbReference type="SAM" id="Phobius"/>
    </source>
</evidence>
<keyword evidence="4" id="KW-1185">Reference proteome</keyword>
<evidence type="ECO:0000313" key="3">
    <source>
        <dbReference type="EMBL" id="SOD64382.1"/>
    </source>
</evidence>
<keyword evidence="2" id="KW-0472">Membrane</keyword>
<organism evidence="3 4">
    <name type="scientific">Streptomyces zhaozhouensis</name>
    <dbReference type="NCBI Taxonomy" id="1300267"/>
    <lineage>
        <taxon>Bacteria</taxon>
        <taxon>Bacillati</taxon>
        <taxon>Actinomycetota</taxon>
        <taxon>Actinomycetes</taxon>
        <taxon>Kitasatosporales</taxon>
        <taxon>Streptomycetaceae</taxon>
        <taxon>Streptomyces</taxon>
    </lineage>
</organism>
<feature type="compositionally biased region" description="Low complexity" evidence="1">
    <location>
        <begin position="66"/>
        <end position="77"/>
    </location>
</feature>